<gene>
    <name evidence="2" type="ORF">E5676_scaffold1827G00090</name>
    <name evidence="1" type="ORF">E6C27_scaffold616G00680</name>
</gene>
<dbReference type="Proteomes" id="UP000321947">
    <property type="component" value="Unassembled WGS sequence"/>
</dbReference>
<sequence length="119" mass="13638">MVISESNASGSDNNNFYDVLDEEPIILATQTHQVVYLEDPKNGSNWKVVQVAQKRHIWDTPEVDDVENEQLNVLEIVVGHRVDEHIEDDTLYRTDVNPTIVERSVVHHITDDFIDNGDE</sequence>
<dbReference type="EMBL" id="SSTE01002041">
    <property type="protein sequence ID" value="KAA0063930.1"/>
    <property type="molecule type" value="Genomic_DNA"/>
</dbReference>
<evidence type="ECO:0000313" key="2">
    <source>
        <dbReference type="EMBL" id="TYK11303.1"/>
    </source>
</evidence>
<name>A0A5A7V9M8_CUCMM</name>
<comment type="caution">
    <text evidence="1">The sequence shown here is derived from an EMBL/GenBank/DDBJ whole genome shotgun (WGS) entry which is preliminary data.</text>
</comment>
<accession>A0A5A7V9M8</accession>
<organism evidence="1 3">
    <name type="scientific">Cucumis melo var. makuwa</name>
    <name type="common">Oriental melon</name>
    <dbReference type="NCBI Taxonomy" id="1194695"/>
    <lineage>
        <taxon>Eukaryota</taxon>
        <taxon>Viridiplantae</taxon>
        <taxon>Streptophyta</taxon>
        <taxon>Embryophyta</taxon>
        <taxon>Tracheophyta</taxon>
        <taxon>Spermatophyta</taxon>
        <taxon>Magnoliopsida</taxon>
        <taxon>eudicotyledons</taxon>
        <taxon>Gunneridae</taxon>
        <taxon>Pentapetalae</taxon>
        <taxon>rosids</taxon>
        <taxon>fabids</taxon>
        <taxon>Cucurbitales</taxon>
        <taxon>Cucurbitaceae</taxon>
        <taxon>Benincaseae</taxon>
        <taxon>Cucumis</taxon>
    </lineage>
</organism>
<dbReference type="EMBL" id="SSTD01010850">
    <property type="protein sequence ID" value="TYK11303.1"/>
    <property type="molecule type" value="Genomic_DNA"/>
</dbReference>
<protein>
    <recommendedName>
        <fullName evidence="5">Acidic leucine-rich nuclear phosphoprotein 32 family member A-like</fullName>
    </recommendedName>
</protein>
<dbReference type="OrthoDB" id="1303810at2759"/>
<proteinExistence type="predicted"/>
<evidence type="ECO:0000313" key="3">
    <source>
        <dbReference type="Proteomes" id="UP000321393"/>
    </source>
</evidence>
<dbReference type="Proteomes" id="UP000321393">
    <property type="component" value="Unassembled WGS sequence"/>
</dbReference>
<evidence type="ECO:0000313" key="1">
    <source>
        <dbReference type="EMBL" id="KAA0063930.1"/>
    </source>
</evidence>
<evidence type="ECO:0008006" key="5">
    <source>
        <dbReference type="Google" id="ProtNLM"/>
    </source>
</evidence>
<reference evidence="3 4" key="1">
    <citation type="submission" date="2019-08" db="EMBL/GenBank/DDBJ databases">
        <title>Draft genome sequences of two oriental melons (Cucumis melo L. var makuwa).</title>
        <authorList>
            <person name="Kwon S.-Y."/>
        </authorList>
    </citation>
    <scope>NUCLEOTIDE SEQUENCE [LARGE SCALE GENOMIC DNA]</scope>
    <source>
        <strain evidence="4">cv. Chang Bougi</strain>
        <strain evidence="3">cv. SW 3</strain>
        <tissue evidence="1">Leaf</tissue>
    </source>
</reference>
<dbReference type="AlphaFoldDB" id="A0A5A7V9M8"/>
<evidence type="ECO:0000313" key="4">
    <source>
        <dbReference type="Proteomes" id="UP000321947"/>
    </source>
</evidence>